<dbReference type="InterPro" id="IPR015300">
    <property type="entry name" value="DNA-bd_pseudobarrel_sf"/>
</dbReference>
<evidence type="ECO:0000256" key="3">
    <source>
        <dbReference type="ARBA" id="ARBA00023125"/>
    </source>
</evidence>
<dbReference type="Gene3D" id="2.40.330.10">
    <property type="entry name" value="DNA-binding pseudobarrel domain"/>
    <property type="match status" value="1"/>
</dbReference>
<dbReference type="SUPFAM" id="SSF101936">
    <property type="entry name" value="DNA-binding pseudobarrel domain"/>
    <property type="match status" value="1"/>
</dbReference>
<dbReference type="GO" id="GO:0009725">
    <property type="term" value="P:response to hormone"/>
    <property type="evidence" value="ECO:0007669"/>
    <property type="project" value="InterPro"/>
</dbReference>
<evidence type="ECO:0000313" key="6">
    <source>
        <dbReference type="EMBL" id="CAA3001941.1"/>
    </source>
</evidence>
<gene>
    <name evidence="6" type="ORF">OLEA9_A081350</name>
</gene>
<dbReference type="GO" id="GO:0003677">
    <property type="term" value="F:DNA binding"/>
    <property type="evidence" value="ECO:0007669"/>
    <property type="project" value="UniProtKB-KW"/>
</dbReference>
<dbReference type="Gramene" id="OE9A081350T2">
    <property type="protein sequence ID" value="OE9A081350C2"/>
    <property type="gene ID" value="OE9A081350"/>
</dbReference>
<evidence type="ECO:0000256" key="2">
    <source>
        <dbReference type="ARBA" id="ARBA00023015"/>
    </source>
</evidence>
<keyword evidence="4" id="KW-0804">Transcription</keyword>
<keyword evidence="7" id="KW-1185">Reference proteome</keyword>
<evidence type="ECO:0000256" key="1">
    <source>
        <dbReference type="ARBA" id="ARBA00004123"/>
    </source>
</evidence>
<organism evidence="6 7">
    <name type="scientific">Olea europaea subsp. europaea</name>
    <dbReference type="NCBI Taxonomy" id="158383"/>
    <lineage>
        <taxon>Eukaryota</taxon>
        <taxon>Viridiplantae</taxon>
        <taxon>Streptophyta</taxon>
        <taxon>Embryophyta</taxon>
        <taxon>Tracheophyta</taxon>
        <taxon>Spermatophyta</taxon>
        <taxon>Magnoliopsida</taxon>
        <taxon>eudicotyledons</taxon>
        <taxon>Gunneridae</taxon>
        <taxon>Pentapetalae</taxon>
        <taxon>asterids</taxon>
        <taxon>lamiids</taxon>
        <taxon>Lamiales</taxon>
        <taxon>Oleaceae</taxon>
        <taxon>Oleeae</taxon>
        <taxon>Olea</taxon>
    </lineage>
</organism>
<evidence type="ECO:0000256" key="4">
    <source>
        <dbReference type="ARBA" id="ARBA00023163"/>
    </source>
</evidence>
<dbReference type="AlphaFoldDB" id="A0A8S0TDJ5"/>
<dbReference type="EMBL" id="CACTIH010005793">
    <property type="protein sequence ID" value="CAA3001941.1"/>
    <property type="molecule type" value="Genomic_DNA"/>
</dbReference>
<dbReference type="GO" id="GO:0005634">
    <property type="term" value="C:nucleus"/>
    <property type="evidence" value="ECO:0007669"/>
    <property type="project" value="UniProtKB-SubCell"/>
</dbReference>
<accession>A0A8S0TDJ5</accession>
<dbReference type="PANTHER" id="PTHR31384:SF5">
    <property type="entry name" value="AUXIN RESPONSE FACTOR 3"/>
    <property type="match status" value="1"/>
</dbReference>
<keyword evidence="2" id="KW-0805">Transcription regulation</keyword>
<evidence type="ECO:0000256" key="5">
    <source>
        <dbReference type="ARBA" id="ARBA00023242"/>
    </source>
</evidence>
<evidence type="ECO:0000313" key="7">
    <source>
        <dbReference type="Proteomes" id="UP000594638"/>
    </source>
</evidence>
<name>A0A8S0TDJ5_OLEEU</name>
<reference evidence="6 7" key="1">
    <citation type="submission" date="2019-12" db="EMBL/GenBank/DDBJ databases">
        <authorList>
            <person name="Alioto T."/>
            <person name="Alioto T."/>
            <person name="Gomez Garrido J."/>
        </authorList>
    </citation>
    <scope>NUCLEOTIDE SEQUENCE [LARGE SCALE GENOMIC DNA]</scope>
</reference>
<feature type="non-terminal residue" evidence="6">
    <location>
        <position position="1"/>
    </location>
</feature>
<comment type="subcellular location">
    <subcellularLocation>
        <location evidence="1">Nucleus</location>
    </subcellularLocation>
</comment>
<dbReference type="Proteomes" id="UP000594638">
    <property type="component" value="Unassembled WGS sequence"/>
</dbReference>
<proteinExistence type="predicted"/>
<comment type="caution">
    <text evidence="6">The sequence shown here is derived from an EMBL/GenBank/DDBJ whole genome shotgun (WGS) entry which is preliminary data.</text>
</comment>
<dbReference type="InterPro" id="IPR044835">
    <property type="entry name" value="ARF_plant"/>
</dbReference>
<sequence length="117" mass="13026">MFIFGVAVSAFGDDDEDSGYLSFICGATSFAAASAAPSVANLRFNGELGAEKEILSQYDDSVVDEVDLSVPRRAAEDYVPPLDYKRQRPSQKHVAKYLHRIEWKLQHSYIGIPLTQR</sequence>
<dbReference type="GO" id="GO:0006355">
    <property type="term" value="P:regulation of DNA-templated transcription"/>
    <property type="evidence" value="ECO:0007669"/>
    <property type="project" value="InterPro"/>
</dbReference>
<keyword evidence="5" id="KW-0539">Nucleus</keyword>
<keyword evidence="3" id="KW-0238">DNA-binding</keyword>
<protein>
    <submittedName>
        <fullName evidence="6">Auxin response factor 4-like</fullName>
    </submittedName>
</protein>
<dbReference type="PANTHER" id="PTHR31384">
    <property type="entry name" value="AUXIN RESPONSE FACTOR 4-RELATED"/>
    <property type="match status" value="1"/>
</dbReference>